<keyword evidence="7" id="KW-0270">Exopolysaccharide synthesis</keyword>
<dbReference type="GO" id="GO:0016020">
    <property type="term" value="C:membrane"/>
    <property type="evidence" value="ECO:0007669"/>
    <property type="project" value="UniProtKB-SubCell"/>
</dbReference>
<dbReference type="InterPro" id="IPR036291">
    <property type="entry name" value="NAD(P)-bd_dom_sf"/>
</dbReference>
<feature type="transmembrane region" description="Helical" evidence="8">
    <location>
        <begin position="297"/>
        <end position="318"/>
    </location>
</feature>
<evidence type="ECO:0000256" key="6">
    <source>
        <dbReference type="ARBA" id="ARBA00023136"/>
    </source>
</evidence>
<dbReference type="NCBIfam" id="TIGR03023">
    <property type="entry name" value="WcaJ_sugtrans"/>
    <property type="match status" value="1"/>
</dbReference>
<evidence type="ECO:0000256" key="1">
    <source>
        <dbReference type="ARBA" id="ARBA00004141"/>
    </source>
</evidence>
<evidence type="ECO:0000256" key="2">
    <source>
        <dbReference type="ARBA" id="ARBA00006464"/>
    </source>
</evidence>
<keyword evidence="6 8" id="KW-0472">Membrane</keyword>
<evidence type="ECO:0000259" key="9">
    <source>
        <dbReference type="Pfam" id="PF02397"/>
    </source>
</evidence>
<proteinExistence type="inferred from homology"/>
<evidence type="ECO:0000256" key="3">
    <source>
        <dbReference type="ARBA" id="ARBA00022679"/>
    </source>
</evidence>
<keyword evidence="3 10" id="KW-0808">Transferase</keyword>
<evidence type="ECO:0000256" key="7">
    <source>
        <dbReference type="ARBA" id="ARBA00023169"/>
    </source>
</evidence>
<feature type="transmembrane region" description="Helical" evidence="8">
    <location>
        <begin position="125"/>
        <end position="144"/>
    </location>
</feature>
<keyword evidence="5 8" id="KW-1133">Transmembrane helix</keyword>
<comment type="subcellular location">
    <subcellularLocation>
        <location evidence="1">Membrane</location>
        <topology evidence="1">Multi-pass membrane protein</topology>
    </subcellularLocation>
</comment>
<dbReference type="InterPro" id="IPR003362">
    <property type="entry name" value="Bact_transf"/>
</dbReference>
<dbReference type="SUPFAM" id="SSF51735">
    <property type="entry name" value="NAD(P)-binding Rossmann-fold domains"/>
    <property type="match status" value="1"/>
</dbReference>
<evidence type="ECO:0000256" key="5">
    <source>
        <dbReference type="ARBA" id="ARBA00022989"/>
    </source>
</evidence>
<dbReference type="InterPro" id="IPR017473">
    <property type="entry name" value="Undecaprenyl-P_gluc_Ptfrase"/>
</dbReference>
<dbReference type="PANTHER" id="PTHR30576">
    <property type="entry name" value="COLANIC BIOSYNTHESIS UDP-GLUCOSE LIPID CARRIER TRANSFERASE"/>
    <property type="match status" value="1"/>
</dbReference>
<dbReference type="InterPro" id="IPR017475">
    <property type="entry name" value="EPS_sugar_tfrase"/>
</dbReference>
<keyword evidence="4 8" id="KW-0812">Transmembrane</keyword>
<dbReference type="PANTHER" id="PTHR30576:SF0">
    <property type="entry name" value="UNDECAPRENYL-PHOSPHATE N-ACETYLGALACTOSAMINYL 1-PHOSPHATE TRANSFERASE-RELATED"/>
    <property type="match status" value="1"/>
</dbReference>
<organism evidence="10">
    <name type="scientific">uncultured Alphaproteobacteria bacterium</name>
    <dbReference type="NCBI Taxonomy" id="91750"/>
    <lineage>
        <taxon>Bacteria</taxon>
        <taxon>Pseudomonadati</taxon>
        <taxon>Pseudomonadota</taxon>
        <taxon>Alphaproteobacteria</taxon>
        <taxon>environmental samples</taxon>
    </lineage>
</organism>
<feature type="domain" description="Bacterial sugar transferase" evidence="9">
    <location>
        <begin position="292"/>
        <end position="479"/>
    </location>
</feature>
<dbReference type="EMBL" id="FLUO01000001">
    <property type="protein sequence ID" value="SBV98972.1"/>
    <property type="molecule type" value="Genomic_DNA"/>
</dbReference>
<feature type="transmembrane region" description="Helical" evidence="8">
    <location>
        <begin position="92"/>
        <end position="113"/>
    </location>
</feature>
<dbReference type="Gene3D" id="3.40.50.720">
    <property type="entry name" value="NAD(P)-binding Rossmann-like Domain"/>
    <property type="match status" value="1"/>
</dbReference>
<gene>
    <name evidence="10" type="ORF">KL86APRO_11083</name>
</gene>
<feature type="transmembrane region" description="Helical" evidence="8">
    <location>
        <begin position="20"/>
        <end position="46"/>
    </location>
</feature>
<dbReference type="Pfam" id="PF02397">
    <property type="entry name" value="Bac_transf"/>
    <property type="match status" value="1"/>
</dbReference>
<evidence type="ECO:0000313" key="10">
    <source>
        <dbReference type="EMBL" id="SBV98972.1"/>
    </source>
</evidence>
<feature type="transmembrane region" description="Helical" evidence="8">
    <location>
        <begin position="58"/>
        <end position="80"/>
    </location>
</feature>
<dbReference type="GO" id="GO:0016780">
    <property type="term" value="F:phosphotransferase activity, for other substituted phosphate groups"/>
    <property type="evidence" value="ECO:0007669"/>
    <property type="project" value="TreeGrafter"/>
</dbReference>
<evidence type="ECO:0000256" key="8">
    <source>
        <dbReference type="SAM" id="Phobius"/>
    </source>
</evidence>
<protein>
    <submittedName>
        <fullName evidence="10">Sugar transferase</fullName>
    </submittedName>
</protein>
<comment type="similarity">
    <text evidence="2">Belongs to the bacterial sugar transferase family.</text>
</comment>
<dbReference type="Pfam" id="PF13727">
    <property type="entry name" value="CoA_binding_3"/>
    <property type="match status" value="1"/>
</dbReference>
<dbReference type="NCBIfam" id="TIGR03025">
    <property type="entry name" value="EPS_sugtrans"/>
    <property type="match status" value="1"/>
</dbReference>
<reference evidence="10" key="1">
    <citation type="submission" date="2016-04" db="EMBL/GenBank/DDBJ databases">
        <authorList>
            <person name="Evans L.H."/>
            <person name="Alamgir A."/>
            <person name="Owens N."/>
            <person name="Weber N.D."/>
            <person name="Virtaneva K."/>
            <person name="Barbian K."/>
            <person name="Babar A."/>
            <person name="Rosenke K."/>
        </authorList>
    </citation>
    <scope>NUCLEOTIDE SEQUENCE</scope>
    <source>
        <strain evidence="10">86</strain>
    </source>
</reference>
<accession>A0A212JHQ8</accession>
<dbReference type="GO" id="GO:0000271">
    <property type="term" value="P:polysaccharide biosynthetic process"/>
    <property type="evidence" value="ECO:0007669"/>
    <property type="project" value="UniProtKB-KW"/>
</dbReference>
<sequence length="485" mass="53919">MHQIVTEATRAETFKKSLSLNGATVVTLVALLDLAAMSGFFILSYLQASAAPPEAARIWKITDGLFAGSLLYLMFASGAYRASRLSNVTAQLTYILVNGLAIALIECAVLWALDLAGAFAWPWDGPINIVSLGAMTMCLIRIGVHSLLISAAERGTIARNIAVVGAGKSGQRLIAQLREQREPWTRVIGIFDDRKERLQKAAGALPITGTVEDLIVFARDHRVDEILVALPWHAEARLLGILERLKVIPCNVRMAPDGISLHFLDTGFSSVDGIPVYNIYRKPISEWGALLKRTEDLVFGLGIMVVALPVMLVCAIAIKLDSKGPVLFRQNRYGYNNSLISVFKFRSMYHDMSDADCDIQTTRRDPRITRVGAFLRRTSLDELPQLFNVISGEMSLVGPRPHAVNTKAAGRLFEEVVHEYAARHKVKPGITGWAQVLGWRGETDTEEKIRRRVEADLYYMEHWSLFLDIEILFRTAKVIRGENVY</sequence>
<evidence type="ECO:0000256" key="4">
    <source>
        <dbReference type="ARBA" id="ARBA00022692"/>
    </source>
</evidence>
<dbReference type="AlphaFoldDB" id="A0A212JHQ8"/>
<name>A0A212JHQ8_9PROT</name>